<comment type="caution">
    <text evidence="1">The sequence shown here is derived from an EMBL/GenBank/DDBJ whole genome shotgun (WGS) entry which is preliminary data.</text>
</comment>
<dbReference type="KEGG" id="crq:GCK72_006302"/>
<protein>
    <submittedName>
        <fullName evidence="1">Uncharacterized protein</fullName>
    </submittedName>
</protein>
<proteinExistence type="predicted"/>
<dbReference type="Proteomes" id="UP000483820">
    <property type="component" value="Chromosome II"/>
</dbReference>
<dbReference type="GeneID" id="78774176"/>
<dbReference type="RefSeq" id="XP_053589758.1">
    <property type="nucleotide sequence ID" value="XM_053725564.1"/>
</dbReference>
<accession>A0A6A5HFW6</accession>
<gene>
    <name evidence="1" type="ORF">GCK72_006302</name>
</gene>
<name>A0A6A5HFW6_CAERE</name>
<dbReference type="EMBL" id="WUAV01000002">
    <property type="protein sequence ID" value="KAF1766345.1"/>
    <property type="molecule type" value="Genomic_DNA"/>
</dbReference>
<reference evidence="1 2" key="1">
    <citation type="submission" date="2019-12" db="EMBL/GenBank/DDBJ databases">
        <title>Chromosome-level assembly of the Caenorhabditis remanei genome.</title>
        <authorList>
            <person name="Teterina A.A."/>
            <person name="Willis J.H."/>
            <person name="Phillips P.C."/>
        </authorList>
    </citation>
    <scope>NUCLEOTIDE SEQUENCE [LARGE SCALE GENOMIC DNA]</scope>
    <source>
        <strain evidence="1 2">PX506</strain>
        <tissue evidence="1">Whole organism</tissue>
    </source>
</reference>
<evidence type="ECO:0000313" key="1">
    <source>
        <dbReference type="EMBL" id="KAF1766345.1"/>
    </source>
</evidence>
<sequence>MPNVNLSKKLVRKDILSSSGRRRVLRIWESLNALVLKCSPCLSRLLHETNNRRDRFGTRVIAPERQRMLRHPKGLKKKNSCHCRMEPTYKLISCES</sequence>
<organism evidence="1 2">
    <name type="scientific">Caenorhabditis remanei</name>
    <name type="common">Caenorhabditis vulgaris</name>
    <dbReference type="NCBI Taxonomy" id="31234"/>
    <lineage>
        <taxon>Eukaryota</taxon>
        <taxon>Metazoa</taxon>
        <taxon>Ecdysozoa</taxon>
        <taxon>Nematoda</taxon>
        <taxon>Chromadorea</taxon>
        <taxon>Rhabditida</taxon>
        <taxon>Rhabditina</taxon>
        <taxon>Rhabditomorpha</taxon>
        <taxon>Rhabditoidea</taxon>
        <taxon>Rhabditidae</taxon>
        <taxon>Peloderinae</taxon>
        <taxon>Caenorhabditis</taxon>
    </lineage>
</organism>
<evidence type="ECO:0000313" key="2">
    <source>
        <dbReference type="Proteomes" id="UP000483820"/>
    </source>
</evidence>
<dbReference type="CTD" id="78774176"/>
<dbReference type="AlphaFoldDB" id="A0A6A5HFW6"/>